<dbReference type="Pfam" id="PF00245">
    <property type="entry name" value="Alk_phosphatase"/>
    <property type="match status" value="1"/>
</dbReference>
<protein>
    <recommendedName>
        <fullName evidence="2 11">Alkaline phosphatase</fullName>
        <ecNumber evidence="2 11">3.1.3.1</ecNumber>
    </recommendedName>
</protein>
<keyword evidence="6 9" id="KW-0862">Zinc</keyword>
<keyword evidence="4 9" id="KW-0479">Metal-binding</keyword>
<evidence type="ECO:0000256" key="10">
    <source>
        <dbReference type="RuleBase" id="RU003946"/>
    </source>
</evidence>
<dbReference type="PROSITE" id="PS00123">
    <property type="entry name" value="ALKALINE_PHOSPHATASE"/>
    <property type="match status" value="1"/>
</dbReference>
<evidence type="ECO:0000256" key="4">
    <source>
        <dbReference type="ARBA" id="ARBA00022723"/>
    </source>
</evidence>
<comment type="similarity">
    <text evidence="1 10">Belongs to the alkaline phosphatase family.</text>
</comment>
<dbReference type="Gene3D" id="3.40.720.10">
    <property type="entry name" value="Alkaline Phosphatase, subunit A"/>
    <property type="match status" value="1"/>
</dbReference>
<dbReference type="EMBL" id="LN483157">
    <property type="protein sequence ID" value="CED83628.1"/>
    <property type="molecule type" value="Genomic_DNA"/>
</dbReference>
<feature type="binding site" evidence="9">
    <location>
        <position position="344"/>
    </location>
    <ligand>
        <name>Mg(2+)</name>
        <dbReference type="ChEBI" id="CHEBI:18420"/>
    </ligand>
</feature>
<feature type="binding site" evidence="9">
    <location>
        <position position="180"/>
    </location>
    <ligand>
        <name>Mg(2+)</name>
        <dbReference type="ChEBI" id="CHEBI:18420"/>
    </ligand>
</feature>
<dbReference type="InterPro" id="IPR018299">
    <property type="entry name" value="Alkaline_phosphatase_AS"/>
</dbReference>
<name>A0A0F7SUF9_PHARH</name>
<keyword evidence="5 11" id="KW-0378">Hydrolase</keyword>
<sequence>MSSQHLLNARSEDGDEEDTIGELNSDRSRRNNAGFKTWLRSLPTWLMALPISIMFVGVYLASTHQPNRTNFILMISDGFGPASETFAREFYKHTHGLDWKDDFKFPLDEILVGSSRTRSSNSFVTDSAAGATAFSCAMKSYNGAISVEPEGRHKPCGTVLEAAKQRGYKTGLVVTSRLTHATPACFYAHVVDRDMESEIAEFLVGDGPLGHVVDLALGGGLCFFQPNETSSSCRTDNMDMLESARKKGINVILSEKELLDSSRRNAKALPLPVLGLFNRDHLNYNLDRVHLPPASSEPSLMNMTEIALRTLDEAAKNSQPSIWSRLKFWNRPDGWGLGFFLMVEGSRIDMAGHSNDPGAHAEEIFEYQRTVAVVRKWIKDHPSCNTQLISVSDHETGGLSLARQLSPYHYPVYNWYPQALKNVTHSTAALGQLILAHSKLHQGEIQEDWLKEEIFKQGLGIMDATHDEVTGLGESMGIVGGEWWVDVFLANMSSYRAQLGWATHGHSGVDVNLYMEPFSTDFHGSKENYEIGARIASHLGLSLDPITVQLNEHVDDWFFWNTTSKIPKGGQQRRQLVGHESCGGHN</sequence>
<evidence type="ECO:0000256" key="5">
    <source>
        <dbReference type="ARBA" id="ARBA00022801"/>
    </source>
</evidence>
<evidence type="ECO:0000256" key="1">
    <source>
        <dbReference type="ARBA" id="ARBA00005984"/>
    </source>
</evidence>
<feature type="binding site" evidence="9">
    <location>
        <position position="349"/>
    </location>
    <ligand>
        <name>Zn(2+)</name>
        <dbReference type="ChEBI" id="CHEBI:29105"/>
        <label>1</label>
    </ligand>
</feature>
<feature type="region of interest" description="Disordered" evidence="12">
    <location>
        <begin position="1"/>
        <end position="26"/>
    </location>
</feature>
<keyword evidence="3" id="KW-0597">Phosphoprotein</keyword>
<organism evidence="14">
    <name type="scientific">Phaffia rhodozyma</name>
    <name type="common">Yeast</name>
    <name type="synonym">Xanthophyllomyces dendrorhous</name>
    <dbReference type="NCBI Taxonomy" id="264483"/>
    <lineage>
        <taxon>Eukaryota</taxon>
        <taxon>Fungi</taxon>
        <taxon>Dikarya</taxon>
        <taxon>Basidiomycota</taxon>
        <taxon>Agaricomycotina</taxon>
        <taxon>Tremellomycetes</taxon>
        <taxon>Cystofilobasidiales</taxon>
        <taxon>Mrakiaceae</taxon>
        <taxon>Phaffia</taxon>
    </lineage>
</organism>
<feature type="binding site" evidence="9">
    <location>
        <position position="77"/>
    </location>
    <ligand>
        <name>Zn(2+)</name>
        <dbReference type="ChEBI" id="CHEBI:29105"/>
        <label>2</label>
    </ligand>
</feature>
<evidence type="ECO:0000256" key="11">
    <source>
        <dbReference type="RuleBase" id="RU003947"/>
    </source>
</evidence>
<keyword evidence="13" id="KW-0472">Membrane</keyword>
<dbReference type="Gene3D" id="1.10.60.40">
    <property type="match status" value="1"/>
</dbReference>
<evidence type="ECO:0000256" key="7">
    <source>
        <dbReference type="ARBA" id="ARBA00022842"/>
    </source>
</evidence>
<dbReference type="GO" id="GO:0046872">
    <property type="term" value="F:metal ion binding"/>
    <property type="evidence" value="ECO:0007669"/>
    <property type="project" value="UniProtKB-KW"/>
</dbReference>
<evidence type="ECO:0000256" key="9">
    <source>
        <dbReference type="PIRSR" id="PIRSR601952-2"/>
    </source>
</evidence>
<dbReference type="CDD" id="cd16012">
    <property type="entry name" value="ALP"/>
    <property type="match status" value="1"/>
</dbReference>
<comment type="catalytic activity">
    <reaction evidence="11">
        <text>a phosphate monoester + H2O = an alcohol + phosphate</text>
        <dbReference type="Rhea" id="RHEA:15017"/>
        <dbReference type="ChEBI" id="CHEBI:15377"/>
        <dbReference type="ChEBI" id="CHEBI:30879"/>
        <dbReference type="ChEBI" id="CHEBI:43474"/>
        <dbReference type="ChEBI" id="CHEBI:67140"/>
        <dbReference type="EC" id="3.1.3.1"/>
    </reaction>
</comment>
<feature type="transmembrane region" description="Helical" evidence="13">
    <location>
        <begin position="37"/>
        <end position="61"/>
    </location>
</feature>
<keyword evidence="7 9" id="KW-0460">Magnesium</keyword>
<feature type="binding site" evidence="9">
    <location>
        <position position="77"/>
    </location>
    <ligand>
        <name>Mg(2+)</name>
        <dbReference type="ChEBI" id="CHEBI:18420"/>
    </ligand>
</feature>
<feature type="binding site" evidence="9">
    <location>
        <position position="394"/>
    </location>
    <ligand>
        <name>Zn(2+)</name>
        <dbReference type="ChEBI" id="CHEBI:29105"/>
        <label>2</label>
    </ligand>
</feature>
<dbReference type="InterPro" id="IPR017850">
    <property type="entry name" value="Alkaline_phosphatase_core_sf"/>
</dbReference>
<comment type="cofactor">
    <cofactor evidence="9">
        <name>Mg(2+)</name>
        <dbReference type="ChEBI" id="CHEBI:18420"/>
    </cofactor>
    <text evidence="9">Binds 1 Mg(2+) ion.</text>
</comment>
<dbReference type="PANTHER" id="PTHR11596:SF5">
    <property type="entry name" value="ALKALINE PHOSPHATASE"/>
    <property type="match status" value="1"/>
</dbReference>
<reference evidence="14" key="1">
    <citation type="submission" date="2014-08" db="EMBL/GenBank/DDBJ databases">
        <authorList>
            <person name="Sharma Rahul"/>
            <person name="Thines Marco"/>
        </authorList>
    </citation>
    <scope>NUCLEOTIDE SEQUENCE</scope>
</reference>
<dbReference type="PRINTS" id="PR00113">
    <property type="entry name" value="ALKPHPHTASE"/>
</dbReference>
<dbReference type="AlphaFoldDB" id="A0A0F7SUF9"/>
<dbReference type="SMART" id="SM00098">
    <property type="entry name" value="alkPPc"/>
    <property type="match status" value="1"/>
</dbReference>
<dbReference type="GO" id="GO:0000329">
    <property type="term" value="C:fungal-type vacuole membrane"/>
    <property type="evidence" value="ECO:0007669"/>
    <property type="project" value="TreeGrafter"/>
</dbReference>
<dbReference type="GO" id="GO:0004035">
    <property type="term" value="F:alkaline phosphatase activity"/>
    <property type="evidence" value="ECO:0007669"/>
    <property type="project" value="UniProtKB-EC"/>
</dbReference>
<keyword evidence="13" id="KW-1133">Transmembrane helix</keyword>
<evidence type="ECO:0000256" key="13">
    <source>
        <dbReference type="SAM" id="Phobius"/>
    </source>
</evidence>
<feature type="binding site" evidence="9">
    <location>
        <position position="393"/>
    </location>
    <ligand>
        <name>Zn(2+)</name>
        <dbReference type="ChEBI" id="CHEBI:29105"/>
        <label>2</label>
    </ligand>
</feature>
<evidence type="ECO:0000256" key="8">
    <source>
        <dbReference type="PIRSR" id="PIRSR601952-1"/>
    </source>
</evidence>
<feature type="binding site" evidence="9">
    <location>
        <position position="353"/>
    </location>
    <ligand>
        <name>Zn(2+)</name>
        <dbReference type="ChEBI" id="CHEBI:29105"/>
        <label>1</label>
    </ligand>
</feature>
<evidence type="ECO:0000313" key="14">
    <source>
        <dbReference type="EMBL" id="CED83628.1"/>
    </source>
</evidence>
<evidence type="ECO:0000256" key="12">
    <source>
        <dbReference type="SAM" id="MobiDB-lite"/>
    </source>
</evidence>
<dbReference type="InterPro" id="IPR001952">
    <property type="entry name" value="Alkaline_phosphatase"/>
</dbReference>
<proteinExistence type="inferred from homology"/>
<dbReference type="EC" id="3.1.3.1" evidence="2 11"/>
<evidence type="ECO:0000256" key="3">
    <source>
        <dbReference type="ARBA" id="ARBA00022553"/>
    </source>
</evidence>
<accession>A0A0F7SUF9</accession>
<evidence type="ECO:0000256" key="2">
    <source>
        <dbReference type="ARBA" id="ARBA00012647"/>
    </source>
</evidence>
<feature type="active site" description="Phosphoserine intermediate" evidence="8">
    <location>
        <position position="127"/>
    </location>
</feature>
<dbReference type="SUPFAM" id="SSF53649">
    <property type="entry name" value="Alkaline phosphatase-like"/>
    <property type="match status" value="1"/>
</dbReference>
<keyword evidence="13" id="KW-0812">Transmembrane</keyword>
<feature type="binding site" evidence="9">
    <location>
        <position position="506"/>
    </location>
    <ligand>
        <name>Zn(2+)</name>
        <dbReference type="ChEBI" id="CHEBI:29105"/>
        <label>2</label>
    </ligand>
</feature>
<comment type="cofactor">
    <cofactor evidence="9">
        <name>Zn(2+)</name>
        <dbReference type="ChEBI" id="CHEBI:29105"/>
    </cofactor>
    <text evidence="9">Binds 2 Zn(2+) ions.</text>
</comment>
<dbReference type="PANTHER" id="PTHR11596">
    <property type="entry name" value="ALKALINE PHOSPHATASE"/>
    <property type="match status" value="1"/>
</dbReference>
<feature type="binding site" evidence="9">
    <location>
        <position position="182"/>
    </location>
    <ligand>
        <name>Mg(2+)</name>
        <dbReference type="ChEBI" id="CHEBI:18420"/>
    </ligand>
</feature>
<evidence type="ECO:0000256" key="6">
    <source>
        <dbReference type="ARBA" id="ARBA00022833"/>
    </source>
</evidence>